<accession>A0A4R8W0B3</accession>
<dbReference type="InterPro" id="IPR032710">
    <property type="entry name" value="NTF2-like_dom_sf"/>
</dbReference>
<dbReference type="Gene3D" id="3.10.450.50">
    <property type="match status" value="1"/>
</dbReference>
<name>A0A4R8W0B3_9MICO</name>
<dbReference type="RefSeq" id="WP_134510754.1">
    <property type="nucleotide sequence ID" value="NZ_SOFM01000049.1"/>
</dbReference>
<gene>
    <name evidence="2" type="ORF">E3O32_15590</name>
</gene>
<keyword evidence="3" id="KW-1185">Reference proteome</keyword>
<protein>
    <recommendedName>
        <fullName evidence="1">SnoaL-like domain-containing protein</fullName>
    </recommendedName>
</protein>
<dbReference type="Proteomes" id="UP000297643">
    <property type="component" value="Unassembled WGS sequence"/>
</dbReference>
<feature type="domain" description="SnoaL-like" evidence="1">
    <location>
        <begin position="13"/>
        <end position="70"/>
    </location>
</feature>
<sequence length="84" mass="9162">MSTDHTPVTRALEAYGAAVRAKDVDAFVDIHADDVHVFDAWGRWEHVGIAAWRAMATEWFGSLGAELVDVTFTEVRSSIGSDVA</sequence>
<proteinExistence type="predicted"/>
<dbReference type="AlphaFoldDB" id="A0A4R8W0B3"/>
<dbReference type="EMBL" id="SOFM01000049">
    <property type="protein sequence ID" value="TFB99871.1"/>
    <property type="molecule type" value="Genomic_DNA"/>
</dbReference>
<dbReference type="InterPro" id="IPR037401">
    <property type="entry name" value="SnoaL-like"/>
</dbReference>
<organism evidence="2 3">
    <name type="scientific">Cryobacterium mannosilyticum</name>
    <dbReference type="NCBI Taxonomy" id="1259190"/>
    <lineage>
        <taxon>Bacteria</taxon>
        <taxon>Bacillati</taxon>
        <taxon>Actinomycetota</taxon>
        <taxon>Actinomycetes</taxon>
        <taxon>Micrococcales</taxon>
        <taxon>Microbacteriaceae</taxon>
        <taxon>Cryobacterium</taxon>
    </lineage>
</organism>
<evidence type="ECO:0000313" key="2">
    <source>
        <dbReference type="EMBL" id="TFB99871.1"/>
    </source>
</evidence>
<dbReference type="SUPFAM" id="SSF54427">
    <property type="entry name" value="NTF2-like"/>
    <property type="match status" value="1"/>
</dbReference>
<evidence type="ECO:0000259" key="1">
    <source>
        <dbReference type="Pfam" id="PF12680"/>
    </source>
</evidence>
<reference evidence="2 3" key="1">
    <citation type="submission" date="2019-03" db="EMBL/GenBank/DDBJ databases">
        <title>Genomics of glacier-inhabiting Cryobacterium strains.</title>
        <authorList>
            <person name="Liu Q."/>
            <person name="Xin Y.-H."/>
        </authorList>
    </citation>
    <scope>NUCLEOTIDE SEQUENCE [LARGE SCALE GENOMIC DNA]</scope>
    <source>
        <strain evidence="2 3">RHLT2-21</strain>
    </source>
</reference>
<evidence type="ECO:0000313" key="3">
    <source>
        <dbReference type="Proteomes" id="UP000297643"/>
    </source>
</evidence>
<dbReference type="Pfam" id="PF12680">
    <property type="entry name" value="SnoaL_2"/>
    <property type="match status" value="1"/>
</dbReference>
<comment type="caution">
    <text evidence="2">The sequence shown here is derived from an EMBL/GenBank/DDBJ whole genome shotgun (WGS) entry which is preliminary data.</text>
</comment>